<reference evidence="1 2" key="1">
    <citation type="submission" date="2020-06" db="EMBL/GenBank/DDBJ databases">
        <title>Transcriptomic and genomic resources for Thalictrum thalictroides and T. hernandezii: Facilitating candidate gene discovery in an emerging model plant lineage.</title>
        <authorList>
            <person name="Arias T."/>
            <person name="Riano-Pachon D.M."/>
            <person name="Di Stilio V.S."/>
        </authorList>
    </citation>
    <scope>NUCLEOTIDE SEQUENCE [LARGE SCALE GENOMIC DNA]</scope>
    <source>
        <strain evidence="2">cv. WT478/WT964</strain>
        <tissue evidence="1">Leaves</tissue>
    </source>
</reference>
<dbReference type="PANTHER" id="PTHR33698:SF3">
    <property type="entry name" value="OS09G0266000 PROTEIN"/>
    <property type="match status" value="1"/>
</dbReference>
<dbReference type="PANTHER" id="PTHR33698">
    <property type="entry name" value="NUCLEAR TRANSPORT FACTOR 2 (NTF2)-LIKE PROTEIN"/>
    <property type="match status" value="1"/>
</dbReference>
<proteinExistence type="predicted"/>
<dbReference type="EMBL" id="JABWDY010016738">
    <property type="protein sequence ID" value="KAF5195883.1"/>
    <property type="molecule type" value="Genomic_DNA"/>
</dbReference>
<name>A0A7J6WFZ9_THATH</name>
<dbReference type="AlphaFoldDB" id="A0A7J6WFZ9"/>
<dbReference type="Proteomes" id="UP000554482">
    <property type="component" value="Unassembled WGS sequence"/>
</dbReference>
<keyword evidence="2" id="KW-1185">Reference proteome</keyword>
<evidence type="ECO:0000313" key="2">
    <source>
        <dbReference type="Proteomes" id="UP000554482"/>
    </source>
</evidence>
<accession>A0A7J6WFZ9</accession>
<dbReference type="Gene3D" id="3.10.450.50">
    <property type="match status" value="1"/>
</dbReference>
<sequence>MKSLIAKKRNSKTLITHPSINQTTRIAALSEEKAVVSIDSASDIVRNFYSGINNHDLGSVEDLIAEKCVYEDLVFPQPFVGRKVNSISHIPITEIEDI</sequence>
<evidence type="ECO:0000313" key="1">
    <source>
        <dbReference type="EMBL" id="KAF5195883.1"/>
    </source>
</evidence>
<protein>
    <submittedName>
        <fullName evidence="1">Nuclear transport factor 2 (NTF2) family protein</fullName>
    </submittedName>
</protein>
<comment type="caution">
    <text evidence="1">The sequence shown here is derived from an EMBL/GenBank/DDBJ whole genome shotgun (WGS) entry which is preliminary data.</text>
</comment>
<gene>
    <name evidence="1" type="ORF">FRX31_014530</name>
</gene>
<dbReference type="InterPro" id="IPR032710">
    <property type="entry name" value="NTF2-like_dom_sf"/>
</dbReference>
<dbReference type="SUPFAM" id="SSF54427">
    <property type="entry name" value="NTF2-like"/>
    <property type="match status" value="1"/>
</dbReference>
<organism evidence="1 2">
    <name type="scientific">Thalictrum thalictroides</name>
    <name type="common">Rue-anemone</name>
    <name type="synonym">Anemone thalictroides</name>
    <dbReference type="NCBI Taxonomy" id="46969"/>
    <lineage>
        <taxon>Eukaryota</taxon>
        <taxon>Viridiplantae</taxon>
        <taxon>Streptophyta</taxon>
        <taxon>Embryophyta</taxon>
        <taxon>Tracheophyta</taxon>
        <taxon>Spermatophyta</taxon>
        <taxon>Magnoliopsida</taxon>
        <taxon>Ranunculales</taxon>
        <taxon>Ranunculaceae</taxon>
        <taxon>Thalictroideae</taxon>
        <taxon>Thalictrum</taxon>
    </lineage>
</organism>
<dbReference type="OrthoDB" id="201750at2759"/>